<comment type="caution">
    <text evidence="3">The sequence shown here is derived from an EMBL/GenBank/DDBJ whole genome shotgun (WGS) entry which is preliminary data.</text>
</comment>
<feature type="chain" id="PRO_5047411724" description="SMP-30/Gluconolactonase/LRE-like region domain-containing protein" evidence="2">
    <location>
        <begin position="20"/>
        <end position="888"/>
    </location>
</feature>
<evidence type="ECO:0008006" key="5">
    <source>
        <dbReference type="Google" id="ProtNLM"/>
    </source>
</evidence>
<reference evidence="3 4" key="1">
    <citation type="submission" date="2022-10" db="EMBL/GenBank/DDBJ databases">
        <title>Luteolibacter arcticus strain CCTCC AB 2014275, whole genome shotgun sequencing project.</title>
        <authorList>
            <person name="Zhao G."/>
            <person name="Shen L."/>
        </authorList>
    </citation>
    <scope>NUCLEOTIDE SEQUENCE [LARGE SCALE GENOMIC DNA]</scope>
    <source>
        <strain evidence="3 4">CCTCC AB 2014275</strain>
    </source>
</reference>
<name>A0ABT3GGI6_9BACT</name>
<feature type="signal peptide" evidence="2">
    <location>
        <begin position="1"/>
        <end position="19"/>
    </location>
</feature>
<evidence type="ECO:0000256" key="1">
    <source>
        <dbReference type="SAM" id="MobiDB-lite"/>
    </source>
</evidence>
<dbReference type="Proteomes" id="UP001320876">
    <property type="component" value="Unassembled WGS sequence"/>
</dbReference>
<proteinExistence type="predicted"/>
<sequence>MKKALLSLLAGLLPWTASASIGELPILHVETYTSPSAKWRLEVDPTNREGSGPGHYRMTHEGKVAWETELPVTLHHATVTDTGITAGFGYSHGTLGFVNGNGPGTLNTLLIDPRGSVLLDDAIPRDAPRPPDTAPIPNASDIIFIPEADRFVLRFWHAFLKESWRTYELSTGKKLDTFDLHATTQAPEAARFIIDARPLHGLPLILVQWWYSDEDSGTLFSLVDLQGKPVWSLPLPRDYTIPGDEKAEDRLHDEIQSDSAILSIGEAGTFTLRLVAEAVQADYHVTRDGNTDPGWKVSRVSNKPYTPPKKEDDEEKPAPAPEAAIAVPQLTPLGAFELQDRPTSGAIRGIDEFAFDPEGRIGFLRREPDNAITFVLVDTKATVLAEIPLPKQKADSTAEYHIAPLSTTRWILTDSTSDPGAKARAWWLDVGKRSLDEIAGFDAPAINAVRATPDGGFVALATRHQEFSSTDYIIRFDATGKQAWTHEASSDKKPATLLSPEDLTVTTRGEIAVLDNIRNQIKWFALDGNHLRTTELEQAWKRKPDYVTNITPDTAGGVIVQDFESTPPFVRMRPDGTVVNELTPKRPDGRVIDAYVGLRAAPDGTLWACDGDAFIQLSDQGAALRDIGSTADDDTLGDIAAVTADAAGSLYAIDRRTAAVHVFSPDGAKLRVCKPAKDDFSTNTWLTHLTVTNDGGVLVQMDSNDEGERYLAFGPDGSRKGIKRLGLDDIKEEWYCQPATGNTLVLGYDAAHLVDPAGKQLEKIERQADRRWFEYLSGAAFAGDGSFVINSSSQRLRENHLTFFDPTGKPLTTVRAQTDGHARLGGYTGRHITLAAERVVRIHDRNGKVIATTPKTDENIMHILARGGKELWVIGLVSHAVTRYEMPE</sequence>
<organism evidence="3 4">
    <name type="scientific">Luteolibacter arcticus</name>
    <dbReference type="NCBI Taxonomy" id="1581411"/>
    <lineage>
        <taxon>Bacteria</taxon>
        <taxon>Pseudomonadati</taxon>
        <taxon>Verrucomicrobiota</taxon>
        <taxon>Verrucomicrobiia</taxon>
        <taxon>Verrucomicrobiales</taxon>
        <taxon>Verrucomicrobiaceae</taxon>
        <taxon>Luteolibacter</taxon>
    </lineage>
</organism>
<evidence type="ECO:0000313" key="4">
    <source>
        <dbReference type="Proteomes" id="UP001320876"/>
    </source>
</evidence>
<dbReference type="Gene3D" id="2.120.10.30">
    <property type="entry name" value="TolB, C-terminal domain"/>
    <property type="match status" value="1"/>
</dbReference>
<evidence type="ECO:0000256" key="2">
    <source>
        <dbReference type="SAM" id="SignalP"/>
    </source>
</evidence>
<dbReference type="RefSeq" id="WP_264486829.1">
    <property type="nucleotide sequence ID" value="NZ_JAPDDT010000003.1"/>
</dbReference>
<gene>
    <name evidence="3" type="ORF">OKA05_09165</name>
</gene>
<protein>
    <recommendedName>
        <fullName evidence="5">SMP-30/Gluconolactonase/LRE-like region domain-containing protein</fullName>
    </recommendedName>
</protein>
<keyword evidence="2" id="KW-0732">Signal</keyword>
<evidence type="ECO:0000313" key="3">
    <source>
        <dbReference type="EMBL" id="MCW1922721.1"/>
    </source>
</evidence>
<accession>A0ABT3GGI6</accession>
<feature type="region of interest" description="Disordered" evidence="1">
    <location>
        <begin position="286"/>
        <end position="320"/>
    </location>
</feature>
<keyword evidence="4" id="KW-1185">Reference proteome</keyword>
<dbReference type="EMBL" id="JAPDDT010000003">
    <property type="protein sequence ID" value="MCW1922721.1"/>
    <property type="molecule type" value="Genomic_DNA"/>
</dbReference>
<dbReference type="SUPFAM" id="SSF101898">
    <property type="entry name" value="NHL repeat"/>
    <property type="match status" value="2"/>
</dbReference>
<dbReference type="InterPro" id="IPR011042">
    <property type="entry name" value="6-blade_b-propeller_TolB-like"/>
</dbReference>